<gene>
    <name evidence="1" type="ORF">CCMSSC00406_0003566</name>
</gene>
<protein>
    <submittedName>
        <fullName evidence="1">Uncharacterized protein</fullName>
    </submittedName>
</protein>
<accession>A0ACB7IHX7</accession>
<evidence type="ECO:0000313" key="2">
    <source>
        <dbReference type="Proteomes" id="UP000824881"/>
    </source>
</evidence>
<name>A0ACB7IHX7_PLECO</name>
<keyword evidence="2" id="KW-1185">Reference proteome</keyword>
<dbReference type="Proteomes" id="UP000824881">
    <property type="component" value="Unassembled WGS sequence"/>
</dbReference>
<evidence type="ECO:0000313" key="1">
    <source>
        <dbReference type="EMBL" id="KAG9217745.1"/>
    </source>
</evidence>
<organism evidence="1 2">
    <name type="scientific">Pleurotus cornucopiae</name>
    <name type="common">Cornucopia mushroom</name>
    <dbReference type="NCBI Taxonomy" id="5321"/>
    <lineage>
        <taxon>Eukaryota</taxon>
        <taxon>Fungi</taxon>
        <taxon>Dikarya</taxon>
        <taxon>Basidiomycota</taxon>
        <taxon>Agaricomycotina</taxon>
        <taxon>Agaricomycetes</taxon>
        <taxon>Agaricomycetidae</taxon>
        <taxon>Agaricales</taxon>
        <taxon>Pleurotineae</taxon>
        <taxon>Pleurotaceae</taxon>
        <taxon>Pleurotus</taxon>
    </lineage>
</organism>
<proteinExistence type="predicted"/>
<sequence>MVNSNAISTLNVPTANAYPSIRCVQWSRDGQLLLMMKTSIYILTPHLGLNFDVASVIRTSTGGPDAQLNWYRNLIDLDALGPTKWPEISQDWGALSLGSLDISLKAICSSPTDVSPSATCVLAVLTSNMDLSIWAPSKNILKGEWNMIHHYTAGRQIDGHEVQEYQITRQADFGLSPSPLVDASLLIAGTRAGKVLLFRFGGNSIEHINTVKVSDYWVSQIAVSPWVASGESTCEARLAINDSSGQVIVLTIKQTLNILGSPTSLSRQYAVDVEVASEKVIITGALAVSAELSWISPPSRQPILVFGSPGVLHLWSPTNRSDSSNWVGLRSLKLTTQRTSVGSSALHPPSGIQYLGRWDILLISLFDGSAHIVHNITQGPSWDPPAEDSLTTGHTSKLVRSIFETYEPNSTYEDVGRICGMCCYDSSAAVWVHESCRPADFSYKHEAKHTSMLVVAQLFPESDDDTFLAELDDLLKNCKVSDGASPHDLLRPVFRRLNGPGTLDKLHSNILNIIRPSGDPPLTFAPDPEQLFGSDRVLSYRLRLAIADYAWKIYQDPEKQEACGRIAQTLLDNISHHTLRAVVQHLTAVAPILQADDIPFIRRLVVQSNLPRCPPDLSLSVQHLAEKLNGLGMPISSEALIPTSLDESCPACGSNIPFQDIITAQCENGHSWNAPSRPSSYRRHRIDPTMKDCASTDSLHDYDYDYYNFYPSTKSFYSDFSMDAALRAELSGLIVKDVDMEEYVQHVYGVSKADIEYIRSKEWKIEGLSTYTKLLDEDAKEEDLYESCKTMMDGLFSTLTDDGLKLDVHYVSLGKTTMKSIGKVRNPEQLFFFGSHDDKSPVNWSLAKAFVELTVTPLAQRIAAYNPTVRTINEEGTTTTDVLTGSAAGLVPSPPLRTQPGTKRKRCSSDTLDEPTPALKYPKIRAYSKKEPQAAGYALELLASTCRRWATGVVITDTQVTLHYYDRMGAIFTQPFKFDEEPWRLALFALAIGQCNLVQAGFEPLVAPDTDTALSQPLCSLKNAILKLPKDSSCKDNAHEGGGEDGIEFVDNLGRGVYSHFLITDYPLYIYGGLTGRGSHVFPGDLVKMIGEATPRDGKGDTNDAGRSGSPANSEGAIVVKLSWPLEKRPCLEAHTINTLVDKIPWMKRHLPQVHCALTIKGKSMGLPRHLFRDMTTAHGLEQRYFTLMFTDCYKHLWDIKTLDDFQAAYVGIVECHHAATRYGRILHQDISENNLLWTWERKHIVGVLNDWDLSTPVAAIGNSTNHRTGTAPFMALDLLGGRPPTHLYRHDLESLFYVLIWAAVHYDIGSNLPYTRVVRPELEKWNGTYEDAFGAKVSFIHEPTSVLRGIQPVWEPLRAKWLKPLCVLFQKARRTADLLASTQDDDQAGSMQEVETPMKLDYSDDEKTEDPAPPHQSTPESPTVNVDFETLGCLTFENFMGALGGWMPRAVPKKYREHAESLLAEK</sequence>
<comment type="caution">
    <text evidence="1">The sequence shown here is derived from an EMBL/GenBank/DDBJ whole genome shotgun (WGS) entry which is preliminary data.</text>
</comment>
<reference evidence="1 2" key="1">
    <citation type="journal article" date="2021" name="Appl. Environ. Microbiol.">
        <title>Genetic linkage and physical mapping for an oyster mushroom Pleurotus cornucopiae and QTL analysis for the trait cap color.</title>
        <authorList>
            <person name="Zhang Y."/>
            <person name="Gao W."/>
            <person name="Sonnenberg A."/>
            <person name="Chen Q."/>
            <person name="Zhang J."/>
            <person name="Huang C."/>
        </authorList>
    </citation>
    <scope>NUCLEOTIDE SEQUENCE [LARGE SCALE GENOMIC DNA]</scope>
    <source>
        <strain evidence="1">CCMSSC00406</strain>
    </source>
</reference>
<dbReference type="EMBL" id="WQMT02000011">
    <property type="protein sequence ID" value="KAG9217745.1"/>
    <property type="molecule type" value="Genomic_DNA"/>
</dbReference>